<feature type="transmembrane region" description="Helical" evidence="1">
    <location>
        <begin position="109"/>
        <end position="126"/>
    </location>
</feature>
<protein>
    <submittedName>
        <fullName evidence="2">DUF1275 family protein</fullName>
    </submittedName>
</protein>
<keyword evidence="3" id="KW-1185">Reference proteome</keyword>
<keyword evidence="1" id="KW-1133">Transmembrane helix</keyword>
<dbReference type="PANTHER" id="PTHR37314">
    <property type="entry name" value="SLR0142 PROTEIN"/>
    <property type="match status" value="1"/>
</dbReference>
<feature type="transmembrane region" description="Helical" evidence="1">
    <location>
        <begin position="138"/>
        <end position="158"/>
    </location>
</feature>
<name>A0ABQ6APW5_9BRAD</name>
<comment type="caution">
    <text evidence="2">The sequence shown here is derived from an EMBL/GenBank/DDBJ whole genome shotgun (WGS) entry which is preliminary data.</text>
</comment>
<dbReference type="InterPro" id="IPR010699">
    <property type="entry name" value="DUF1275"/>
</dbReference>
<keyword evidence="1" id="KW-0812">Transmembrane</keyword>
<evidence type="ECO:0000256" key="1">
    <source>
        <dbReference type="SAM" id="Phobius"/>
    </source>
</evidence>
<keyword evidence="1" id="KW-0472">Membrane</keyword>
<dbReference type="Pfam" id="PF06912">
    <property type="entry name" value="DUF1275"/>
    <property type="match status" value="1"/>
</dbReference>
<accession>A0ABQ6APW5</accession>
<evidence type="ECO:0000313" key="3">
    <source>
        <dbReference type="Proteomes" id="UP001156905"/>
    </source>
</evidence>
<dbReference type="RefSeq" id="WP_284261767.1">
    <property type="nucleotide sequence ID" value="NZ_BSOW01000003.1"/>
</dbReference>
<reference evidence="3" key="1">
    <citation type="journal article" date="2019" name="Int. J. Syst. Evol. Microbiol.">
        <title>The Global Catalogue of Microorganisms (GCM) 10K type strain sequencing project: providing services to taxonomists for standard genome sequencing and annotation.</title>
        <authorList>
            <consortium name="The Broad Institute Genomics Platform"/>
            <consortium name="The Broad Institute Genome Sequencing Center for Infectious Disease"/>
            <person name="Wu L."/>
            <person name="Ma J."/>
        </authorList>
    </citation>
    <scope>NUCLEOTIDE SEQUENCE [LARGE SCALE GENOMIC DNA]</scope>
    <source>
        <strain evidence="3">NBRC 102520</strain>
    </source>
</reference>
<gene>
    <name evidence="2" type="ORF">GCM10007857_09890</name>
</gene>
<feature type="transmembrane region" description="Helical" evidence="1">
    <location>
        <begin position="203"/>
        <end position="221"/>
    </location>
</feature>
<dbReference type="Proteomes" id="UP001156905">
    <property type="component" value="Unassembled WGS sequence"/>
</dbReference>
<organism evidence="2 3">
    <name type="scientific">Bradyrhizobium iriomotense</name>
    <dbReference type="NCBI Taxonomy" id="441950"/>
    <lineage>
        <taxon>Bacteria</taxon>
        <taxon>Pseudomonadati</taxon>
        <taxon>Pseudomonadota</taxon>
        <taxon>Alphaproteobacteria</taxon>
        <taxon>Hyphomicrobiales</taxon>
        <taxon>Nitrobacteraceae</taxon>
        <taxon>Bradyrhizobium</taxon>
    </lineage>
</organism>
<feature type="transmembrane region" description="Helical" evidence="1">
    <location>
        <begin position="74"/>
        <end position="97"/>
    </location>
</feature>
<proteinExistence type="predicted"/>
<evidence type="ECO:0000313" key="2">
    <source>
        <dbReference type="EMBL" id="GLR84279.1"/>
    </source>
</evidence>
<dbReference type="EMBL" id="BSOW01000003">
    <property type="protein sequence ID" value="GLR84279.1"/>
    <property type="molecule type" value="Genomic_DNA"/>
</dbReference>
<dbReference type="PANTHER" id="PTHR37314:SF5">
    <property type="entry name" value="SLR0142 PROTEIN"/>
    <property type="match status" value="1"/>
</dbReference>
<sequence>MLSFAQKFHVGRTSIIPPDEAAVLLRMEERLPPVLSVIAGMVDLTGFFNLGHIFTAHVTGNIVVVAAAAVHAGAFNLMQAMAIPVFMLALAAAWLVARVSSLRGASLTRLLLLIQFLLLSVVFAFSVTTEPSVNPDGLTARIAVMVAVCAMAFQYALLRLAMPNAVSTAVMTGNLTNTVLSLMDILSPQHPLMTVDRGRLKRSLHLLIGFLVGCLVAAAAISTLGDWAWSIPTVLAALAIAVR</sequence>